<protein>
    <submittedName>
        <fullName evidence="5">Putative ca2+-binding protein regucalcin/smp30</fullName>
    </submittedName>
</protein>
<evidence type="ECO:0000256" key="2">
    <source>
        <dbReference type="PIRSR" id="PIRSR605511-1"/>
    </source>
</evidence>
<dbReference type="GO" id="GO:0004341">
    <property type="term" value="F:gluconolactonase activity"/>
    <property type="evidence" value="ECO:0007669"/>
    <property type="project" value="TreeGrafter"/>
</dbReference>
<dbReference type="Gene3D" id="2.120.10.30">
    <property type="entry name" value="TolB, C-terminal domain"/>
    <property type="match status" value="1"/>
</dbReference>
<evidence type="ECO:0000313" key="5">
    <source>
        <dbReference type="EMBL" id="MBY07959.1"/>
    </source>
</evidence>
<dbReference type="PRINTS" id="PR01790">
    <property type="entry name" value="SMP30FAMILY"/>
</dbReference>
<sequence length="300" mass="32817">MKIVEASKRRNQLGEGPHWDASTGTLIYDDANAHQVLRYDPKTGAETEVFDLGDTVGNVILYAGKPREAVVCVGMNIVHLDMDTSKTSLLATVAPHTTEPPHRINDGKCDIKGRLWTGTMQRNWDLNSPLGLGNFYSFSQGSLKVHFGSVTLSNGIAWTADNRTMFYNDSVPGFTYAFDFDAEEGTLSNRRVVVDFKKTAGYESCGLPDGMTIDVNDKLWLVGFSGSCVVQIDPETSKILRKIDLPAKYTTSCCFGGATYEDLYVTSANLPGYSSCPEDGTLFRITELGVKGKAPYEFAG</sequence>
<accession>A0A2R5LER4</accession>
<dbReference type="InterPro" id="IPR013658">
    <property type="entry name" value="SGL"/>
</dbReference>
<feature type="binding site" evidence="3">
    <location>
        <position position="154"/>
    </location>
    <ligand>
        <name>a divalent metal cation</name>
        <dbReference type="ChEBI" id="CHEBI:60240"/>
    </ligand>
</feature>
<reference evidence="5" key="1">
    <citation type="submission" date="2018-03" db="EMBL/GenBank/DDBJ databases">
        <title>The relapsing fever spirochete Borrelia turicatae persists in the highly oxidative environment of its soft-bodied tick vector.</title>
        <authorList>
            <person name="Bourret T.J."/>
            <person name="Boyle W.K."/>
            <person name="Valenzuela J.G."/>
            <person name="Oliveira F."/>
            <person name="Lopez J.E."/>
        </authorList>
    </citation>
    <scope>NUCLEOTIDE SEQUENCE</scope>
    <source>
        <strain evidence="5">Kansas strain/isolate</strain>
        <tissue evidence="5">Salivary glands</tissue>
    </source>
</reference>
<dbReference type="AlphaFoldDB" id="A0A2R5LER4"/>
<dbReference type="PANTHER" id="PTHR10907">
    <property type="entry name" value="REGUCALCIN"/>
    <property type="match status" value="1"/>
</dbReference>
<dbReference type="EMBL" id="GGLE01003833">
    <property type="protein sequence ID" value="MBY07959.1"/>
    <property type="molecule type" value="Transcribed_RNA"/>
</dbReference>
<evidence type="ECO:0000256" key="3">
    <source>
        <dbReference type="PIRSR" id="PIRSR605511-2"/>
    </source>
</evidence>
<dbReference type="InterPro" id="IPR005511">
    <property type="entry name" value="SMP-30"/>
</dbReference>
<dbReference type="GO" id="GO:0019853">
    <property type="term" value="P:L-ascorbic acid biosynthetic process"/>
    <property type="evidence" value="ECO:0007669"/>
    <property type="project" value="TreeGrafter"/>
</dbReference>
<comment type="cofactor">
    <cofactor evidence="3">
        <name>Zn(2+)</name>
        <dbReference type="ChEBI" id="CHEBI:29105"/>
    </cofactor>
    <text evidence="3">Binds 1 divalent metal cation per subunit.</text>
</comment>
<feature type="binding site" evidence="3">
    <location>
        <position position="103"/>
    </location>
    <ligand>
        <name>substrate</name>
    </ligand>
</feature>
<feature type="binding site" evidence="3">
    <location>
        <position position="209"/>
    </location>
    <ligand>
        <name>a divalent metal cation</name>
        <dbReference type="ChEBI" id="CHEBI:60240"/>
    </ligand>
</feature>
<keyword evidence="3" id="KW-0862">Zinc</keyword>
<feature type="binding site" evidence="3">
    <location>
        <position position="105"/>
    </location>
    <ligand>
        <name>substrate</name>
    </ligand>
</feature>
<dbReference type="SUPFAM" id="SSF63829">
    <property type="entry name" value="Calcium-dependent phosphotriesterase"/>
    <property type="match status" value="1"/>
</dbReference>
<dbReference type="Pfam" id="PF08450">
    <property type="entry name" value="SGL"/>
    <property type="match status" value="1"/>
</dbReference>
<dbReference type="GO" id="GO:0005509">
    <property type="term" value="F:calcium ion binding"/>
    <property type="evidence" value="ECO:0007669"/>
    <property type="project" value="TreeGrafter"/>
</dbReference>
<dbReference type="InterPro" id="IPR011042">
    <property type="entry name" value="6-blade_b-propeller_TolB-like"/>
</dbReference>
<feature type="binding site" evidence="3">
    <location>
        <position position="15"/>
    </location>
    <ligand>
        <name>a divalent metal cation</name>
        <dbReference type="ChEBI" id="CHEBI:60240"/>
    </ligand>
</feature>
<name>A0A2R5LER4_9ACAR</name>
<keyword evidence="3" id="KW-0479">Metal-binding</keyword>
<feature type="domain" description="SMP-30/Gluconolactonase/LRE-like region" evidence="4">
    <location>
        <begin position="13"/>
        <end position="269"/>
    </location>
</feature>
<comment type="similarity">
    <text evidence="1">Belongs to the SMP-30/CGR1 family.</text>
</comment>
<evidence type="ECO:0000259" key="4">
    <source>
        <dbReference type="Pfam" id="PF08450"/>
    </source>
</evidence>
<evidence type="ECO:0000256" key="1">
    <source>
        <dbReference type="ARBA" id="ARBA00008853"/>
    </source>
</evidence>
<dbReference type="PANTHER" id="PTHR10907:SF47">
    <property type="entry name" value="REGUCALCIN"/>
    <property type="match status" value="1"/>
</dbReference>
<feature type="active site" description="Proton donor/acceptor" evidence="2">
    <location>
        <position position="209"/>
    </location>
</feature>
<organism evidence="5">
    <name type="scientific">Ornithodoros turicata</name>
    <dbReference type="NCBI Taxonomy" id="34597"/>
    <lineage>
        <taxon>Eukaryota</taxon>
        <taxon>Metazoa</taxon>
        <taxon>Ecdysozoa</taxon>
        <taxon>Arthropoda</taxon>
        <taxon>Chelicerata</taxon>
        <taxon>Arachnida</taxon>
        <taxon>Acari</taxon>
        <taxon>Parasitiformes</taxon>
        <taxon>Ixodida</taxon>
        <taxon>Ixodoidea</taxon>
        <taxon>Argasidae</taxon>
        <taxon>Ornithodorinae</taxon>
        <taxon>Ornithodoros</taxon>
    </lineage>
</organism>
<proteinExistence type="inferred from homology"/>